<feature type="transmembrane region" description="Helical" evidence="5">
    <location>
        <begin position="172"/>
        <end position="195"/>
    </location>
</feature>
<feature type="transmembrane region" description="Helical" evidence="5">
    <location>
        <begin position="22"/>
        <end position="43"/>
    </location>
</feature>
<dbReference type="Gene3D" id="1.20.1250.20">
    <property type="entry name" value="MFS general substrate transporter like domains"/>
    <property type="match status" value="1"/>
</dbReference>
<feature type="transmembrane region" description="Helical" evidence="5">
    <location>
        <begin position="112"/>
        <end position="132"/>
    </location>
</feature>
<dbReference type="Proteomes" id="UP000217199">
    <property type="component" value="Unassembled WGS sequence"/>
</dbReference>
<evidence type="ECO:0000259" key="6">
    <source>
        <dbReference type="PROSITE" id="PS50850"/>
    </source>
</evidence>
<organism evidence="7 8">
    <name type="scientific">Pyrrhoderma noxium</name>
    <dbReference type="NCBI Taxonomy" id="2282107"/>
    <lineage>
        <taxon>Eukaryota</taxon>
        <taxon>Fungi</taxon>
        <taxon>Dikarya</taxon>
        <taxon>Basidiomycota</taxon>
        <taxon>Agaricomycotina</taxon>
        <taxon>Agaricomycetes</taxon>
        <taxon>Hymenochaetales</taxon>
        <taxon>Hymenochaetaceae</taxon>
        <taxon>Pyrrhoderma</taxon>
    </lineage>
</organism>
<protein>
    <submittedName>
        <fullName evidence="7">MFS general substrate transporter</fullName>
    </submittedName>
</protein>
<feature type="transmembrane region" description="Helical" evidence="5">
    <location>
        <begin position="312"/>
        <end position="329"/>
    </location>
</feature>
<accession>A0A286UPY8</accession>
<feature type="transmembrane region" description="Helical" evidence="5">
    <location>
        <begin position="446"/>
        <end position="465"/>
    </location>
</feature>
<feature type="transmembrane region" description="Helical" evidence="5">
    <location>
        <begin position="55"/>
        <end position="76"/>
    </location>
</feature>
<gene>
    <name evidence="7" type="ORF">PNOK_0153100</name>
</gene>
<feature type="domain" description="Major facilitator superfamily (MFS) profile" evidence="6">
    <location>
        <begin position="1"/>
        <end position="470"/>
    </location>
</feature>
<proteinExistence type="predicted"/>
<feature type="transmembrane region" description="Helical" evidence="5">
    <location>
        <begin position="373"/>
        <end position="395"/>
    </location>
</feature>
<comment type="subcellular location">
    <subcellularLocation>
        <location evidence="1">Membrane</location>
        <topology evidence="1">Multi-pass membrane protein</topology>
    </subcellularLocation>
</comment>
<evidence type="ECO:0000313" key="8">
    <source>
        <dbReference type="Proteomes" id="UP000217199"/>
    </source>
</evidence>
<dbReference type="PANTHER" id="PTHR23501">
    <property type="entry name" value="MAJOR FACILITATOR SUPERFAMILY"/>
    <property type="match status" value="1"/>
</dbReference>
<dbReference type="GO" id="GO:0022857">
    <property type="term" value="F:transmembrane transporter activity"/>
    <property type="evidence" value="ECO:0007669"/>
    <property type="project" value="InterPro"/>
</dbReference>
<evidence type="ECO:0000256" key="5">
    <source>
        <dbReference type="SAM" id="Phobius"/>
    </source>
</evidence>
<dbReference type="InterPro" id="IPR011701">
    <property type="entry name" value="MFS"/>
</dbReference>
<dbReference type="PRINTS" id="PR01036">
    <property type="entry name" value="TCRTETB"/>
</dbReference>
<evidence type="ECO:0000256" key="1">
    <source>
        <dbReference type="ARBA" id="ARBA00004141"/>
    </source>
</evidence>
<dbReference type="SUPFAM" id="SSF103473">
    <property type="entry name" value="MFS general substrate transporter"/>
    <property type="match status" value="1"/>
</dbReference>
<evidence type="ECO:0000256" key="4">
    <source>
        <dbReference type="ARBA" id="ARBA00023136"/>
    </source>
</evidence>
<dbReference type="STRING" id="2282107.A0A286UPY8"/>
<dbReference type="Pfam" id="PF07690">
    <property type="entry name" value="MFS_1"/>
    <property type="match status" value="1"/>
</dbReference>
<feature type="transmembrane region" description="Helical" evidence="5">
    <location>
        <begin position="138"/>
        <end position="160"/>
    </location>
</feature>
<reference evidence="7 8" key="1">
    <citation type="journal article" date="2017" name="Mol. Ecol.">
        <title>Comparative and population genomic landscape of Phellinus noxius: A hypervariable fungus causing root rot in trees.</title>
        <authorList>
            <person name="Chung C.L."/>
            <person name="Lee T.J."/>
            <person name="Akiba M."/>
            <person name="Lee H.H."/>
            <person name="Kuo T.H."/>
            <person name="Liu D."/>
            <person name="Ke H.M."/>
            <person name="Yokoi T."/>
            <person name="Roa M.B."/>
            <person name="Lu M.J."/>
            <person name="Chang Y.Y."/>
            <person name="Ann P.J."/>
            <person name="Tsai J.N."/>
            <person name="Chen C.Y."/>
            <person name="Tzean S.S."/>
            <person name="Ota Y."/>
            <person name="Hattori T."/>
            <person name="Sahashi N."/>
            <person name="Liou R.F."/>
            <person name="Kikuchi T."/>
            <person name="Tsai I.J."/>
        </authorList>
    </citation>
    <scope>NUCLEOTIDE SEQUENCE [LARGE SCALE GENOMIC DNA]</scope>
    <source>
        <strain evidence="7 8">FFPRI411160</strain>
    </source>
</reference>
<dbReference type="PANTHER" id="PTHR23501:SF102">
    <property type="entry name" value="DRUG TRANSPORTER, PUTATIVE (AFU_ORTHOLOGUE AFUA_3G08530)-RELATED"/>
    <property type="match status" value="1"/>
</dbReference>
<evidence type="ECO:0000256" key="2">
    <source>
        <dbReference type="ARBA" id="ARBA00022692"/>
    </source>
</evidence>
<dbReference type="InParanoid" id="A0A286UPY8"/>
<dbReference type="AlphaFoldDB" id="A0A286UPY8"/>
<dbReference type="GO" id="GO:0005886">
    <property type="term" value="C:plasma membrane"/>
    <property type="evidence" value="ECO:0007669"/>
    <property type="project" value="TreeGrafter"/>
</dbReference>
<dbReference type="OrthoDB" id="3437016at2759"/>
<name>A0A286UPY8_9AGAM</name>
<keyword evidence="2 5" id="KW-0812">Transmembrane</keyword>
<keyword evidence="3 5" id="KW-1133">Transmembrane helix</keyword>
<dbReference type="EMBL" id="NBII01000002">
    <property type="protein sequence ID" value="PAV21574.1"/>
    <property type="molecule type" value="Genomic_DNA"/>
</dbReference>
<evidence type="ECO:0000313" key="7">
    <source>
        <dbReference type="EMBL" id="PAV21574.1"/>
    </source>
</evidence>
<dbReference type="InterPro" id="IPR036259">
    <property type="entry name" value="MFS_trans_sf"/>
</dbReference>
<dbReference type="InterPro" id="IPR020846">
    <property type="entry name" value="MFS_dom"/>
</dbReference>
<comment type="caution">
    <text evidence="7">The sequence shown here is derived from an EMBL/GenBank/DDBJ whole genome shotgun (WGS) entry which is preliminary data.</text>
</comment>
<feature type="transmembrane region" description="Helical" evidence="5">
    <location>
        <begin position="335"/>
        <end position="361"/>
    </location>
</feature>
<feature type="transmembrane region" description="Helical" evidence="5">
    <location>
        <begin position="245"/>
        <end position="265"/>
    </location>
</feature>
<sequence length="493" mass="53163">MSGIGTALPVIVADLHGKQFEWVGSAYTLSATAFLPMSGALAQVFGRRIIMLMQIFYFSLGCVLCGASTTLGFLIAGRTIQGVGVAGIASLSQIIIADLVPLQERGTYNGLVALAFGFGTAIAPVVSGVLAQHGQWRWFFYMNLPICLLTAVIAGTYLDLKVPRLSFKEKIMSLDWVGNILVIASTTAVVIALTWGGVEFSWSSPKVLVPLIIGCLGLIIFMVYEAKVADTPLVPLEIITARTTISGYAQAFFGNFYLLGTIFYLPTYFQACKDATPTRSGIDVFGLAFTIMPFGIVAGLSVAKFKCYRPQLWVGWVCLIVGAALMSTLNVDSTIARAIGFQIITGLGLGILLTTGFFPVLAPLKVEYNASALAFFMFVRWFSQIWGVTAGGTVLQNKLTEKLPDDFISKFPGGTSIAYSVIPLIPTLPSELKREVQDAFAEGLRSFWLVLVGISCAGLLSSLFMEGLPLHTEMDKDWGLKENNKELSKVPSA</sequence>
<dbReference type="PROSITE" id="PS50850">
    <property type="entry name" value="MFS"/>
    <property type="match status" value="1"/>
</dbReference>
<feature type="transmembrane region" description="Helical" evidence="5">
    <location>
        <begin position="207"/>
        <end position="224"/>
    </location>
</feature>
<feature type="transmembrane region" description="Helical" evidence="5">
    <location>
        <begin position="285"/>
        <end position="305"/>
    </location>
</feature>
<keyword evidence="4 5" id="KW-0472">Membrane</keyword>
<keyword evidence="8" id="KW-1185">Reference proteome</keyword>
<evidence type="ECO:0000256" key="3">
    <source>
        <dbReference type="ARBA" id="ARBA00022989"/>
    </source>
</evidence>